<gene>
    <name evidence="1" type="ORF">POCTA_138.1.T1360194</name>
</gene>
<protein>
    <submittedName>
        <fullName evidence="1">Uncharacterized protein</fullName>
    </submittedName>
</protein>
<dbReference type="AlphaFoldDB" id="A0A8S1XWQ2"/>
<reference evidence="1" key="1">
    <citation type="submission" date="2021-01" db="EMBL/GenBank/DDBJ databases">
        <authorList>
            <consortium name="Genoscope - CEA"/>
            <person name="William W."/>
        </authorList>
    </citation>
    <scope>NUCLEOTIDE SEQUENCE</scope>
</reference>
<dbReference type="Proteomes" id="UP000683925">
    <property type="component" value="Unassembled WGS sequence"/>
</dbReference>
<keyword evidence="2" id="KW-1185">Reference proteome</keyword>
<sequence>MNKKQYNNIITNKHQEILISIQNYLYFFYQDSIRFTQVVFQQANYSKFLSQLCRYNGIEFRVDSQLNENQKMKKYIKQIKSFCLLMLQQVLSQGIITLQIQEVSSQLGQFKPVLPRLFIQFFTSTISKSGDHHFPSSIV</sequence>
<evidence type="ECO:0000313" key="1">
    <source>
        <dbReference type="EMBL" id="CAD8205949.1"/>
    </source>
</evidence>
<name>A0A8S1XWQ2_PAROT</name>
<accession>A0A8S1XWQ2</accession>
<comment type="caution">
    <text evidence="1">The sequence shown here is derived from an EMBL/GenBank/DDBJ whole genome shotgun (WGS) entry which is preliminary data.</text>
</comment>
<evidence type="ECO:0000313" key="2">
    <source>
        <dbReference type="Proteomes" id="UP000683925"/>
    </source>
</evidence>
<dbReference type="EMBL" id="CAJJDP010000137">
    <property type="protein sequence ID" value="CAD8205949.1"/>
    <property type="molecule type" value="Genomic_DNA"/>
</dbReference>
<organism evidence="1 2">
    <name type="scientific">Paramecium octaurelia</name>
    <dbReference type="NCBI Taxonomy" id="43137"/>
    <lineage>
        <taxon>Eukaryota</taxon>
        <taxon>Sar</taxon>
        <taxon>Alveolata</taxon>
        <taxon>Ciliophora</taxon>
        <taxon>Intramacronucleata</taxon>
        <taxon>Oligohymenophorea</taxon>
        <taxon>Peniculida</taxon>
        <taxon>Parameciidae</taxon>
        <taxon>Paramecium</taxon>
    </lineage>
</organism>
<proteinExistence type="predicted"/>